<keyword evidence="2" id="KW-1185">Reference proteome</keyword>
<dbReference type="EMBL" id="MU806340">
    <property type="protein sequence ID" value="KAJ3836202.1"/>
    <property type="molecule type" value="Genomic_DNA"/>
</dbReference>
<protein>
    <submittedName>
        <fullName evidence="1">Uncharacterized protein</fullName>
    </submittedName>
</protein>
<organism evidence="1 2">
    <name type="scientific">Lentinula raphanica</name>
    <dbReference type="NCBI Taxonomy" id="153919"/>
    <lineage>
        <taxon>Eukaryota</taxon>
        <taxon>Fungi</taxon>
        <taxon>Dikarya</taxon>
        <taxon>Basidiomycota</taxon>
        <taxon>Agaricomycotina</taxon>
        <taxon>Agaricomycetes</taxon>
        <taxon>Agaricomycetidae</taxon>
        <taxon>Agaricales</taxon>
        <taxon>Marasmiineae</taxon>
        <taxon>Omphalotaceae</taxon>
        <taxon>Lentinula</taxon>
    </lineage>
</organism>
<evidence type="ECO:0000313" key="2">
    <source>
        <dbReference type="Proteomes" id="UP001163846"/>
    </source>
</evidence>
<evidence type="ECO:0000313" key="1">
    <source>
        <dbReference type="EMBL" id="KAJ3836202.1"/>
    </source>
</evidence>
<dbReference type="AlphaFoldDB" id="A0AA38UB68"/>
<proteinExistence type="predicted"/>
<gene>
    <name evidence="1" type="ORF">F5878DRAFT_663167</name>
</gene>
<name>A0AA38UB68_9AGAR</name>
<comment type="caution">
    <text evidence="1">The sequence shown here is derived from an EMBL/GenBank/DDBJ whole genome shotgun (WGS) entry which is preliminary data.</text>
</comment>
<dbReference type="Proteomes" id="UP001163846">
    <property type="component" value="Unassembled WGS sequence"/>
</dbReference>
<accession>A0AA38UB68</accession>
<sequence>MTEARYNLSQSTDPEINSIAREILHQAFDIHYTYEACLKDPVSDTNKLLFRQDRELYGPQIQALQIDTAGTTSESEWNQAVVKLLTAEARSATFNDATSTTVTSVDWYSLFASRIDRIISDARNLKLKGISYTDLKVTQDTVKLL</sequence>
<reference evidence="1" key="1">
    <citation type="submission" date="2022-08" db="EMBL/GenBank/DDBJ databases">
        <authorList>
            <consortium name="DOE Joint Genome Institute"/>
            <person name="Min B."/>
            <person name="Riley R."/>
            <person name="Sierra-Patev S."/>
            <person name="Naranjo-Ortiz M."/>
            <person name="Looney B."/>
            <person name="Konkel Z."/>
            <person name="Slot J.C."/>
            <person name="Sakamoto Y."/>
            <person name="Steenwyk J.L."/>
            <person name="Rokas A."/>
            <person name="Carro J."/>
            <person name="Camarero S."/>
            <person name="Ferreira P."/>
            <person name="Molpeceres G."/>
            <person name="Ruiz-Duenas F.J."/>
            <person name="Serrano A."/>
            <person name="Henrissat B."/>
            <person name="Drula E."/>
            <person name="Hughes K.W."/>
            <person name="Mata J.L."/>
            <person name="Ishikawa N.K."/>
            <person name="Vargas-Isla R."/>
            <person name="Ushijima S."/>
            <person name="Smith C.A."/>
            <person name="Ahrendt S."/>
            <person name="Andreopoulos W."/>
            <person name="He G."/>
            <person name="Labutti K."/>
            <person name="Lipzen A."/>
            <person name="Ng V."/>
            <person name="Sandor L."/>
            <person name="Barry K."/>
            <person name="Martinez A.T."/>
            <person name="Xiao Y."/>
            <person name="Gibbons J.G."/>
            <person name="Terashima K."/>
            <person name="Hibbett D.S."/>
            <person name="Grigoriev I.V."/>
        </authorList>
    </citation>
    <scope>NUCLEOTIDE SEQUENCE</scope>
    <source>
        <strain evidence="1">TFB9207</strain>
    </source>
</reference>